<evidence type="ECO:0000259" key="18">
    <source>
        <dbReference type="Pfam" id="PF01326"/>
    </source>
</evidence>
<evidence type="ECO:0000256" key="2">
    <source>
        <dbReference type="ARBA" id="ARBA00002988"/>
    </source>
</evidence>
<evidence type="ECO:0000256" key="10">
    <source>
        <dbReference type="ARBA" id="ARBA00022777"/>
    </source>
</evidence>
<dbReference type="FunFam" id="3.30.1490.20:FF:000010">
    <property type="entry name" value="Phosphoenolpyruvate synthase"/>
    <property type="match status" value="1"/>
</dbReference>
<dbReference type="SUPFAM" id="SSF56059">
    <property type="entry name" value="Glutathione synthetase ATP-binding domain-like"/>
    <property type="match status" value="1"/>
</dbReference>
<feature type="domain" description="Pyruvate phosphate dikinase AMP/ATP-binding" evidence="18">
    <location>
        <begin position="47"/>
        <end position="371"/>
    </location>
</feature>
<keyword evidence="20" id="KW-0670">Pyruvate</keyword>
<dbReference type="NCBIfam" id="NF005057">
    <property type="entry name" value="PRK06464.1"/>
    <property type="match status" value="1"/>
</dbReference>
<keyword evidence="12 15" id="KW-0460">Magnesium</keyword>
<dbReference type="SUPFAM" id="SSF51621">
    <property type="entry name" value="Phosphoenolpyruvate/pyruvate domain"/>
    <property type="match status" value="1"/>
</dbReference>
<dbReference type="EMBL" id="VFOV01000001">
    <property type="protein sequence ID" value="TQL69866.1"/>
    <property type="molecule type" value="Genomic_DNA"/>
</dbReference>
<comment type="pathway">
    <text evidence="3 15">Carbohydrate biosynthesis; gluconeogenesis.</text>
</comment>
<name>A0A543ABL0_9ACTN</name>
<dbReference type="InterPro" id="IPR015813">
    <property type="entry name" value="Pyrv/PenolPyrv_kinase-like_dom"/>
</dbReference>
<comment type="cofactor">
    <cofactor evidence="1 15">
        <name>Mg(2+)</name>
        <dbReference type="ChEBI" id="CHEBI:18420"/>
    </cofactor>
</comment>
<dbReference type="GO" id="GO:0005524">
    <property type="term" value="F:ATP binding"/>
    <property type="evidence" value="ECO:0007669"/>
    <property type="project" value="UniProtKB-KW"/>
</dbReference>
<evidence type="ECO:0000256" key="9">
    <source>
        <dbReference type="ARBA" id="ARBA00022741"/>
    </source>
</evidence>
<gene>
    <name evidence="20" type="ORF">FB381_3786</name>
</gene>
<dbReference type="GO" id="GO:0006094">
    <property type="term" value="P:gluconeogenesis"/>
    <property type="evidence" value="ECO:0007669"/>
    <property type="project" value="UniProtKB-UniPathway"/>
</dbReference>
<dbReference type="PANTHER" id="PTHR43030">
    <property type="entry name" value="PHOSPHOENOLPYRUVATE SYNTHASE"/>
    <property type="match status" value="1"/>
</dbReference>
<feature type="region of interest" description="Disordered" evidence="16">
    <location>
        <begin position="1"/>
        <end position="33"/>
    </location>
</feature>
<dbReference type="Gene3D" id="3.30.470.20">
    <property type="entry name" value="ATP-grasp fold, B domain"/>
    <property type="match status" value="1"/>
</dbReference>
<keyword evidence="8 15" id="KW-0479">Metal-binding</keyword>
<keyword evidence="7 15" id="KW-0808">Transferase</keyword>
<evidence type="ECO:0000256" key="16">
    <source>
        <dbReference type="SAM" id="MobiDB-lite"/>
    </source>
</evidence>
<evidence type="ECO:0000256" key="12">
    <source>
        <dbReference type="ARBA" id="ARBA00022842"/>
    </source>
</evidence>
<dbReference type="InterPro" id="IPR013815">
    <property type="entry name" value="ATP_grasp_subdomain_1"/>
</dbReference>
<evidence type="ECO:0000256" key="4">
    <source>
        <dbReference type="ARBA" id="ARBA00007837"/>
    </source>
</evidence>
<proteinExistence type="inferred from homology"/>
<evidence type="ECO:0000256" key="15">
    <source>
        <dbReference type="PIRNR" id="PIRNR000854"/>
    </source>
</evidence>
<dbReference type="EC" id="2.7.9.2" evidence="5 15"/>
<protein>
    <recommendedName>
        <fullName evidence="6 15">Phosphoenolpyruvate synthase</fullName>
        <shortName evidence="15">PEP synthase</shortName>
        <ecNumber evidence="5 15">2.7.9.2</ecNumber>
    </recommendedName>
    <alternativeName>
        <fullName evidence="13 15">Pyruvate, water dikinase</fullName>
    </alternativeName>
</protein>
<dbReference type="Pfam" id="PF02896">
    <property type="entry name" value="PEP-utilizers_C"/>
    <property type="match status" value="1"/>
</dbReference>
<feature type="domain" description="PEP-utilising enzyme C-terminal" evidence="19">
    <location>
        <begin position="507"/>
        <end position="818"/>
    </location>
</feature>
<dbReference type="Pfam" id="PF01326">
    <property type="entry name" value="PPDK_N"/>
    <property type="match status" value="1"/>
</dbReference>
<feature type="domain" description="PEP-utilising enzyme mobile" evidence="17">
    <location>
        <begin position="415"/>
        <end position="485"/>
    </location>
</feature>
<dbReference type="InterPro" id="IPR006319">
    <property type="entry name" value="PEP_synth"/>
</dbReference>
<dbReference type="InterPro" id="IPR040442">
    <property type="entry name" value="Pyrv_kinase-like_dom_sf"/>
</dbReference>
<comment type="function">
    <text evidence="2 15">Catalyzes the phosphorylation of pyruvate to phosphoenolpyruvate.</text>
</comment>
<dbReference type="AlphaFoldDB" id="A0A543ABL0"/>
<dbReference type="GO" id="GO:0046872">
    <property type="term" value="F:metal ion binding"/>
    <property type="evidence" value="ECO:0007669"/>
    <property type="project" value="UniProtKB-KW"/>
</dbReference>
<comment type="caution">
    <text evidence="20">The sequence shown here is derived from an EMBL/GenBank/DDBJ whole genome shotgun (WGS) entry which is preliminary data.</text>
</comment>
<dbReference type="InterPro" id="IPR023151">
    <property type="entry name" value="PEP_util_CS"/>
</dbReference>
<dbReference type="UniPathway" id="UPA00138"/>
<dbReference type="Proteomes" id="UP000320209">
    <property type="component" value="Unassembled WGS sequence"/>
</dbReference>
<evidence type="ECO:0000256" key="8">
    <source>
        <dbReference type="ARBA" id="ARBA00022723"/>
    </source>
</evidence>
<organism evidence="20 21">
    <name type="scientific">Nocardioides albertanoniae</name>
    <dbReference type="NCBI Taxonomy" id="1175486"/>
    <lineage>
        <taxon>Bacteria</taxon>
        <taxon>Bacillati</taxon>
        <taxon>Actinomycetota</taxon>
        <taxon>Actinomycetes</taxon>
        <taxon>Propionibacteriales</taxon>
        <taxon>Nocardioidaceae</taxon>
        <taxon>Nocardioides</taxon>
    </lineage>
</organism>
<dbReference type="SUPFAM" id="SSF52009">
    <property type="entry name" value="Phosphohistidine domain"/>
    <property type="match status" value="1"/>
</dbReference>
<evidence type="ECO:0000256" key="11">
    <source>
        <dbReference type="ARBA" id="ARBA00022840"/>
    </source>
</evidence>
<accession>A0A543ABL0</accession>
<evidence type="ECO:0000256" key="7">
    <source>
        <dbReference type="ARBA" id="ARBA00022679"/>
    </source>
</evidence>
<dbReference type="PANTHER" id="PTHR43030:SF1">
    <property type="entry name" value="PHOSPHOENOLPYRUVATE SYNTHASE"/>
    <property type="match status" value="1"/>
</dbReference>
<evidence type="ECO:0000256" key="1">
    <source>
        <dbReference type="ARBA" id="ARBA00001946"/>
    </source>
</evidence>
<dbReference type="InterPro" id="IPR000121">
    <property type="entry name" value="PEP_util_C"/>
</dbReference>
<evidence type="ECO:0000259" key="17">
    <source>
        <dbReference type="Pfam" id="PF00391"/>
    </source>
</evidence>
<evidence type="ECO:0000259" key="19">
    <source>
        <dbReference type="Pfam" id="PF02896"/>
    </source>
</evidence>
<keyword evidence="9 15" id="KW-0547">Nucleotide-binding</keyword>
<dbReference type="Gene3D" id="3.20.20.60">
    <property type="entry name" value="Phosphoenolpyruvate-binding domains"/>
    <property type="match status" value="1"/>
</dbReference>
<evidence type="ECO:0000256" key="13">
    <source>
        <dbReference type="ARBA" id="ARBA00033470"/>
    </source>
</evidence>
<dbReference type="PIRSF" id="PIRSF000854">
    <property type="entry name" value="PEP_synthase"/>
    <property type="match status" value="1"/>
</dbReference>
<evidence type="ECO:0000256" key="5">
    <source>
        <dbReference type="ARBA" id="ARBA00011996"/>
    </source>
</evidence>
<dbReference type="FunFam" id="3.20.20.60:FF:000010">
    <property type="entry name" value="Phosphoenolpyruvate synthase"/>
    <property type="match status" value="1"/>
</dbReference>
<dbReference type="FunFam" id="3.50.30.10:FF:000002">
    <property type="entry name" value="Phosphoenolpyruvate synthase"/>
    <property type="match status" value="1"/>
</dbReference>
<dbReference type="FunFam" id="3.30.470.20:FF:000017">
    <property type="entry name" value="Phosphoenolpyruvate synthase"/>
    <property type="match status" value="1"/>
</dbReference>
<dbReference type="InterPro" id="IPR008279">
    <property type="entry name" value="PEP-util_enz_mobile_dom"/>
</dbReference>
<evidence type="ECO:0000256" key="3">
    <source>
        <dbReference type="ARBA" id="ARBA00004742"/>
    </source>
</evidence>
<reference evidence="20 21" key="1">
    <citation type="submission" date="2019-06" db="EMBL/GenBank/DDBJ databases">
        <title>Sequencing the genomes of 1000 actinobacteria strains.</title>
        <authorList>
            <person name="Klenk H.-P."/>
        </authorList>
    </citation>
    <scope>NUCLEOTIDE SEQUENCE [LARGE SCALE GENOMIC DNA]</scope>
    <source>
        <strain evidence="20 21">DSM 25218</strain>
    </source>
</reference>
<keyword evidence="11 15" id="KW-0067">ATP-binding</keyword>
<comment type="catalytic activity">
    <reaction evidence="14 15">
        <text>pyruvate + ATP + H2O = phosphoenolpyruvate + AMP + phosphate + 2 H(+)</text>
        <dbReference type="Rhea" id="RHEA:11364"/>
        <dbReference type="ChEBI" id="CHEBI:15361"/>
        <dbReference type="ChEBI" id="CHEBI:15377"/>
        <dbReference type="ChEBI" id="CHEBI:15378"/>
        <dbReference type="ChEBI" id="CHEBI:30616"/>
        <dbReference type="ChEBI" id="CHEBI:43474"/>
        <dbReference type="ChEBI" id="CHEBI:58702"/>
        <dbReference type="ChEBI" id="CHEBI:456215"/>
        <dbReference type="EC" id="2.7.9.2"/>
    </reaction>
</comment>
<evidence type="ECO:0000313" key="21">
    <source>
        <dbReference type="Proteomes" id="UP000320209"/>
    </source>
</evidence>
<dbReference type="InterPro" id="IPR036637">
    <property type="entry name" value="Phosphohistidine_dom_sf"/>
</dbReference>
<evidence type="ECO:0000256" key="14">
    <source>
        <dbReference type="ARBA" id="ARBA00047700"/>
    </source>
</evidence>
<keyword evidence="10 15" id="KW-0418">Kinase</keyword>
<dbReference type="NCBIfam" id="TIGR01418">
    <property type="entry name" value="PEP_synth"/>
    <property type="match status" value="1"/>
</dbReference>
<dbReference type="Gene3D" id="3.30.1490.20">
    <property type="entry name" value="ATP-grasp fold, A domain"/>
    <property type="match status" value="1"/>
</dbReference>
<evidence type="ECO:0000313" key="20">
    <source>
        <dbReference type="EMBL" id="TQL69866.1"/>
    </source>
</evidence>
<dbReference type="PROSITE" id="PS00370">
    <property type="entry name" value="PEP_ENZYMES_PHOS_SITE"/>
    <property type="match status" value="1"/>
</dbReference>
<dbReference type="Pfam" id="PF00391">
    <property type="entry name" value="PEP-utilizers"/>
    <property type="match status" value="1"/>
</dbReference>
<dbReference type="InterPro" id="IPR018274">
    <property type="entry name" value="PEP_util_AS"/>
</dbReference>
<dbReference type="InterPro" id="IPR002192">
    <property type="entry name" value="PPDK_AMP/ATP-bd"/>
</dbReference>
<keyword evidence="21" id="KW-1185">Reference proteome</keyword>
<dbReference type="GO" id="GO:0008986">
    <property type="term" value="F:pyruvate, water dikinase activity"/>
    <property type="evidence" value="ECO:0007669"/>
    <property type="project" value="UniProtKB-EC"/>
</dbReference>
<evidence type="ECO:0000256" key="6">
    <source>
        <dbReference type="ARBA" id="ARBA00021623"/>
    </source>
</evidence>
<dbReference type="PROSITE" id="PS00742">
    <property type="entry name" value="PEP_ENZYMES_2"/>
    <property type="match status" value="1"/>
</dbReference>
<sequence>MTDAAAEAFYRLTPPPRPSAPDHPEEPPMSTTPNVRPFAELGLGDLEQVGGKNSSLGEMVSNLGSLGVNVPDGFATTADAFRRFIGDTGLAEEISLALKNLDTDDTQELARVGRDLREAVASRPFPTDVEADIRAAYETLAGGRDDVSFAVRSSATAEDLPDASFAGQQETFLNIVGVDGVLQAIREVFASLYNDRAIAYRVHHDFDHDAVALSAGVQQMVRSDVGASGVMFTIDTESGFDDAVFVTSSYGLGEAVVQGAVNPDEFYVYKPSLRADRPAVLKRGVGSKATKMVYTDDPAIGRTTEFVDTDPAERGMLSLTDAEVETLARNALVIEDHYGRPMDIEWGKDGIDGELYILQARPETVMSRAVAGVQRRFRMDDNDGTVILEGRSIGQKISSGAVRVMTSIDQMHEFHAGEVLVADMTDPDWEPIMKRAAAIVTGRGGRTCHAAIIARELGIPAVVGTGDRIAALTDGREVTVSCAEGDTGLVYDGRLAFTVEETELSAMPEIPTKIMMNLGTPEQAFSFAQLPNAGVGLARLEFIINRQIGIHPKALLGHDSLAEPLRSQVAEATKAYPSPRGFFVRRVAEGVSTLAAAFAPEPVIVRMSDFKSNEYANLVGGELYEPHEENPMLGYRGASRYRSPDFADCFAMEAEALKYVRDEMGLTNVRIMIPFVRTPAEAEGVITQLADHGLVRGENGLQIVMMCEVPSNAILAEQFLEHFDGFSIGSNDMTQLTLGLDRDSSLVAGSFDERDPAVLFMLDRAIKACHEAEKYVGICGQGPSDHPDLAEWLLKQGIESMSLNPDTVVDTWQALSRVTIG</sequence>
<dbReference type="Gene3D" id="3.50.30.10">
    <property type="entry name" value="Phosphohistidine domain"/>
    <property type="match status" value="1"/>
</dbReference>
<comment type="similarity">
    <text evidence="4 15">Belongs to the PEP-utilizing enzyme family.</text>
</comment>